<keyword evidence="3" id="KW-1185">Reference proteome</keyword>
<protein>
    <submittedName>
        <fullName evidence="2">Uncharacterized protein</fullName>
    </submittedName>
</protein>
<dbReference type="AlphaFoldDB" id="A0A8X6LND2"/>
<feature type="region of interest" description="Disordered" evidence="1">
    <location>
        <begin position="61"/>
        <end position="83"/>
    </location>
</feature>
<feature type="compositionally biased region" description="Polar residues" evidence="1">
    <location>
        <begin position="61"/>
        <end position="75"/>
    </location>
</feature>
<dbReference type="EMBL" id="BMAO01007254">
    <property type="protein sequence ID" value="GFR14752.1"/>
    <property type="molecule type" value="Genomic_DNA"/>
</dbReference>
<organism evidence="2 3">
    <name type="scientific">Trichonephila clavata</name>
    <name type="common">Joro spider</name>
    <name type="synonym">Nephila clavata</name>
    <dbReference type="NCBI Taxonomy" id="2740835"/>
    <lineage>
        <taxon>Eukaryota</taxon>
        <taxon>Metazoa</taxon>
        <taxon>Ecdysozoa</taxon>
        <taxon>Arthropoda</taxon>
        <taxon>Chelicerata</taxon>
        <taxon>Arachnida</taxon>
        <taxon>Araneae</taxon>
        <taxon>Araneomorphae</taxon>
        <taxon>Entelegynae</taxon>
        <taxon>Araneoidea</taxon>
        <taxon>Nephilidae</taxon>
        <taxon>Trichonephila</taxon>
    </lineage>
</organism>
<name>A0A8X6LND2_TRICU</name>
<sequence>MTYLKAEIELHEKFPICQPAGLEQLKENLKAAEREHQALLGETTLITCPILNCKIHNPQKLNLKNSNQGKSSLTNKRTEPEEFQLPRKTARITKEIPIEQVICTTNNKFAVLESEQTTNVMSDPPIQAPPKIKPIMMKITKNYNLILQDINRKYPTTTNKVTGDWIKIQCSTSNDHREITTSLVQKKVEHWVVDPVANRPIKVVIKGQHASTPVDHIEQDLKNQGVAVEKVAQLRKFQTQTPLRSLWLRSIAPKTRLTFTKLKLYATLA</sequence>
<evidence type="ECO:0000313" key="2">
    <source>
        <dbReference type="EMBL" id="GFR14752.1"/>
    </source>
</evidence>
<proteinExistence type="predicted"/>
<reference evidence="2" key="1">
    <citation type="submission" date="2020-07" db="EMBL/GenBank/DDBJ databases">
        <title>Multicomponent nature underlies the extraordinary mechanical properties of spider dragline silk.</title>
        <authorList>
            <person name="Kono N."/>
            <person name="Nakamura H."/>
            <person name="Mori M."/>
            <person name="Yoshida Y."/>
            <person name="Ohtoshi R."/>
            <person name="Malay A.D."/>
            <person name="Moran D.A.P."/>
            <person name="Tomita M."/>
            <person name="Numata K."/>
            <person name="Arakawa K."/>
        </authorList>
    </citation>
    <scope>NUCLEOTIDE SEQUENCE</scope>
</reference>
<accession>A0A8X6LND2</accession>
<evidence type="ECO:0000256" key="1">
    <source>
        <dbReference type="SAM" id="MobiDB-lite"/>
    </source>
</evidence>
<comment type="caution">
    <text evidence="2">The sequence shown here is derived from an EMBL/GenBank/DDBJ whole genome shotgun (WGS) entry which is preliminary data.</text>
</comment>
<dbReference type="Proteomes" id="UP000887116">
    <property type="component" value="Unassembled WGS sequence"/>
</dbReference>
<gene>
    <name evidence="2" type="primary">NCL1_47460</name>
    <name evidence="2" type="ORF">TNCT_377121</name>
</gene>
<evidence type="ECO:0000313" key="3">
    <source>
        <dbReference type="Proteomes" id="UP000887116"/>
    </source>
</evidence>